<dbReference type="AlphaFoldDB" id="Q01S90"/>
<dbReference type="KEGG" id="sus:Acid_6558"/>
<proteinExistence type="predicted"/>
<gene>
    <name evidence="1" type="ordered locus">Acid_6558</name>
</gene>
<name>Q01S90_SOLUE</name>
<organism evidence="1">
    <name type="scientific">Solibacter usitatus (strain Ellin6076)</name>
    <dbReference type="NCBI Taxonomy" id="234267"/>
    <lineage>
        <taxon>Bacteria</taxon>
        <taxon>Pseudomonadati</taxon>
        <taxon>Acidobacteriota</taxon>
        <taxon>Terriglobia</taxon>
        <taxon>Bryobacterales</taxon>
        <taxon>Solibacteraceae</taxon>
        <taxon>Candidatus Solibacter</taxon>
    </lineage>
</organism>
<reference evidence="1" key="1">
    <citation type="submission" date="2006-10" db="EMBL/GenBank/DDBJ databases">
        <title>Complete sequence of Solibacter usitatus Ellin6076.</title>
        <authorList>
            <consortium name="US DOE Joint Genome Institute"/>
            <person name="Copeland A."/>
            <person name="Lucas S."/>
            <person name="Lapidus A."/>
            <person name="Barry K."/>
            <person name="Detter J.C."/>
            <person name="Glavina del Rio T."/>
            <person name="Hammon N."/>
            <person name="Israni S."/>
            <person name="Dalin E."/>
            <person name="Tice H."/>
            <person name="Pitluck S."/>
            <person name="Thompson L.S."/>
            <person name="Brettin T."/>
            <person name="Bruce D."/>
            <person name="Han C."/>
            <person name="Tapia R."/>
            <person name="Gilna P."/>
            <person name="Schmutz J."/>
            <person name="Larimer F."/>
            <person name="Land M."/>
            <person name="Hauser L."/>
            <person name="Kyrpides N."/>
            <person name="Mikhailova N."/>
            <person name="Janssen P.H."/>
            <person name="Kuske C.R."/>
            <person name="Richardson P."/>
        </authorList>
    </citation>
    <scope>NUCLEOTIDE SEQUENCE</scope>
    <source>
        <strain evidence="1">Ellin6076</strain>
    </source>
</reference>
<dbReference type="EMBL" id="CP000473">
    <property type="protein sequence ID" value="ABJ87480.1"/>
    <property type="molecule type" value="Genomic_DNA"/>
</dbReference>
<dbReference type="Pfam" id="PF19372">
    <property type="entry name" value="DUF5947"/>
    <property type="match status" value="1"/>
</dbReference>
<dbReference type="STRING" id="234267.Acid_6558"/>
<sequence>MERCALCGAKLEHEHRHLIDVMTRQLSCACEACTVLFAHRGESSLRSVGRHARRLPEFAMSDAEWEALRIPIGLAFFVYDSAAARITAFYPGPAGPTESQLGLEAWGGIAARNPELAAMEPDVEALLVNRMGSARDHYLTPVDRCYELAGMIRMHWRGLSGGDEVWRQIDGFFTRLREGGNA</sequence>
<evidence type="ECO:0000313" key="1">
    <source>
        <dbReference type="EMBL" id="ABJ87480.1"/>
    </source>
</evidence>
<dbReference type="eggNOG" id="ENOG50313MT">
    <property type="taxonomic scope" value="Bacteria"/>
</dbReference>
<dbReference type="InParanoid" id="Q01S90"/>
<dbReference type="HOGENOM" id="CLU_085015_0_0_0"/>
<dbReference type="InterPro" id="IPR045991">
    <property type="entry name" value="DUF5947"/>
</dbReference>
<protein>
    <submittedName>
        <fullName evidence="1">Uncharacterized protein</fullName>
    </submittedName>
</protein>
<accession>Q01S90</accession>